<name>X1DQJ9_9ZZZZ</name>
<dbReference type="InterPro" id="IPR043168">
    <property type="entry name" value="DegV_C"/>
</dbReference>
<evidence type="ECO:0000313" key="2">
    <source>
        <dbReference type="EMBL" id="GAH23271.1"/>
    </source>
</evidence>
<sequence length="192" mass="21223">MNRVAVVTDSVASLPQEVIDKYNIHIIPVRLTIEGKVYRDTDEDLPTEVVHEFQKLPQIDTTPWPPEFYFREYEKLSQKADNIVHVVCFSQFTSTISLAKAGAKMAREVMPHLNVEVFDSATATMAQGFIALAAARAAANGKGIDEVIEAANAVKSKVNSIFAFDTLDYLARTGRINKLAAWASSLLKVKPL</sequence>
<dbReference type="PANTHER" id="PTHR33434">
    <property type="entry name" value="DEGV DOMAIN-CONTAINING PROTEIN DR_1986-RELATED"/>
    <property type="match status" value="1"/>
</dbReference>
<dbReference type="EMBL" id="BARU01000643">
    <property type="protein sequence ID" value="GAH23271.1"/>
    <property type="molecule type" value="Genomic_DNA"/>
</dbReference>
<evidence type="ECO:0000256" key="1">
    <source>
        <dbReference type="ARBA" id="ARBA00023121"/>
    </source>
</evidence>
<dbReference type="Gene3D" id="3.40.50.10170">
    <property type="match status" value="1"/>
</dbReference>
<dbReference type="InterPro" id="IPR050270">
    <property type="entry name" value="DegV_domain_contain"/>
</dbReference>
<comment type="caution">
    <text evidence="2">The sequence shown here is derived from an EMBL/GenBank/DDBJ whole genome shotgun (WGS) entry which is preliminary data.</text>
</comment>
<dbReference type="PANTHER" id="PTHR33434:SF2">
    <property type="entry name" value="FATTY ACID-BINDING PROTEIN TM_1468"/>
    <property type="match status" value="1"/>
</dbReference>
<dbReference type="Pfam" id="PF02645">
    <property type="entry name" value="DegV"/>
    <property type="match status" value="1"/>
</dbReference>
<organism evidence="2">
    <name type="scientific">marine sediment metagenome</name>
    <dbReference type="NCBI Taxonomy" id="412755"/>
    <lineage>
        <taxon>unclassified sequences</taxon>
        <taxon>metagenomes</taxon>
        <taxon>ecological metagenomes</taxon>
    </lineage>
</organism>
<dbReference type="GO" id="GO:0008289">
    <property type="term" value="F:lipid binding"/>
    <property type="evidence" value="ECO:0007669"/>
    <property type="project" value="UniProtKB-KW"/>
</dbReference>
<accession>X1DQJ9</accession>
<gene>
    <name evidence="2" type="ORF">S03H2_02032</name>
</gene>
<reference evidence="2" key="1">
    <citation type="journal article" date="2014" name="Front. Microbiol.">
        <title>High frequency of phylogenetically diverse reductive dehalogenase-homologous genes in deep subseafloor sedimentary metagenomes.</title>
        <authorList>
            <person name="Kawai M."/>
            <person name="Futagami T."/>
            <person name="Toyoda A."/>
            <person name="Takaki Y."/>
            <person name="Nishi S."/>
            <person name="Hori S."/>
            <person name="Arai W."/>
            <person name="Tsubouchi T."/>
            <person name="Morono Y."/>
            <person name="Uchiyama I."/>
            <person name="Ito T."/>
            <person name="Fujiyama A."/>
            <person name="Inagaki F."/>
            <person name="Takami H."/>
        </authorList>
    </citation>
    <scope>NUCLEOTIDE SEQUENCE</scope>
    <source>
        <strain evidence="2">Expedition CK06-06</strain>
    </source>
</reference>
<feature type="non-terminal residue" evidence="2">
    <location>
        <position position="192"/>
    </location>
</feature>
<evidence type="ECO:0008006" key="3">
    <source>
        <dbReference type="Google" id="ProtNLM"/>
    </source>
</evidence>
<dbReference type="Gene3D" id="3.30.1180.10">
    <property type="match status" value="1"/>
</dbReference>
<dbReference type="InterPro" id="IPR003797">
    <property type="entry name" value="DegV"/>
</dbReference>
<dbReference type="AlphaFoldDB" id="X1DQJ9"/>
<dbReference type="SUPFAM" id="SSF82549">
    <property type="entry name" value="DAK1/DegV-like"/>
    <property type="match status" value="1"/>
</dbReference>
<dbReference type="PROSITE" id="PS51482">
    <property type="entry name" value="DEGV"/>
    <property type="match status" value="1"/>
</dbReference>
<keyword evidence="1" id="KW-0446">Lipid-binding</keyword>
<protein>
    <recommendedName>
        <fullName evidence="3">DegV family protein</fullName>
    </recommendedName>
</protein>
<dbReference type="NCBIfam" id="TIGR00762">
    <property type="entry name" value="DegV"/>
    <property type="match status" value="1"/>
</dbReference>
<proteinExistence type="predicted"/>